<dbReference type="AlphaFoldDB" id="A0A5J9TED4"/>
<sequence>MPELEDISEREEEDDELEEVYVENAKLDKEEEEEQCHVLSVESSDSLDAGGSTISNTVHALDNNVELEQLKEDSAIAGPPAVPPRKMYEDDVQVVLEMKM</sequence>
<proteinExistence type="predicted"/>
<name>A0A5J9TED4_9POAL</name>
<keyword evidence="1" id="KW-0175">Coiled coil</keyword>
<gene>
    <name evidence="2" type="ORF">EJB05_43139</name>
</gene>
<evidence type="ECO:0000313" key="3">
    <source>
        <dbReference type="Proteomes" id="UP000324897"/>
    </source>
</evidence>
<feature type="coiled-coil region" evidence="1">
    <location>
        <begin position="10"/>
        <end position="42"/>
    </location>
</feature>
<comment type="caution">
    <text evidence="2">The sequence shown here is derived from an EMBL/GenBank/DDBJ whole genome shotgun (WGS) entry which is preliminary data.</text>
</comment>
<evidence type="ECO:0000256" key="1">
    <source>
        <dbReference type="SAM" id="Coils"/>
    </source>
</evidence>
<protein>
    <submittedName>
        <fullName evidence="2">Uncharacterized protein</fullName>
    </submittedName>
</protein>
<keyword evidence="3" id="KW-1185">Reference proteome</keyword>
<dbReference type="Gramene" id="TVU09652">
    <property type="protein sequence ID" value="TVU09652"/>
    <property type="gene ID" value="EJB05_43139"/>
</dbReference>
<evidence type="ECO:0000313" key="2">
    <source>
        <dbReference type="EMBL" id="TVU09652.1"/>
    </source>
</evidence>
<feature type="non-terminal residue" evidence="2">
    <location>
        <position position="1"/>
    </location>
</feature>
<dbReference type="EMBL" id="RWGY01000039">
    <property type="protein sequence ID" value="TVU09652.1"/>
    <property type="molecule type" value="Genomic_DNA"/>
</dbReference>
<dbReference type="Proteomes" id="UP000324897">
    <property type="component" value="Chromosome 3"/>
</dbReference>
<reference evidence="2 3" key="1">
    <citation type="journal article" date="2019" name="Sci. Rep.">
        <title>A high-quality genome of Eragrostis curvula grass provides insights into Poaceae evolution and supports new strategies to enhance forage quality.</title>
        <authorList>
            <person name="Carballo J."/>
            <person name="Santos B.A.C.M."/>
            <person name="Zappacosta D."/>
            <person name="Garbus I."/>
            <person name="Selva J.P."/>
            <person name="Gallo C.A."/>
            <person name="Diaz A."/>
            <person name="Albertini E."/>
            <person name="Caccamo M."/>
            <person name="Echenique V."/>
        </authorList>
    </citation>
    <scope>NUCLEOTIDE SEQUENCE [LARGE SCALE GENOMIC DNA]</scope>
    <source>
        <strain evidence="3">cv. Victoria</strain>
        <tissue evidence="2">Leaf</tissue>
    </source>
</reference>
<organism evidence="2 3">
    <name type="scientific">Eragrostis curvula</name>
    <name type="common">weeping love grass</name>
    <dbReference type="NCBI Taxonomy" id="38414"/>
    <lineage>
        <taxon>Eukaryota</taxon>
        <taxon>Viridiplantae</taxon>
        <taxon>Streptophyta</taxon>
        <taxon>Embryophyta</taxon>
        <taxon>Tracheophyta</taxon>
        <taxon>Spermatophyta</taxon>
        <taxon>Magnoliopsida</taxon>
        <taxon>Liliopsida</taxon>
        <taxon>Poales</taxon>
        <taxon>Poaceae</taxon>
        <taxon>PACMAD clade</taxon>
        <taxon>Chloridoideae</taxon>
        <taxon>Eragrostideae</taxon>
        <taxon>Eragrostidinae</taxon>
        <taxon>Eragrostis</taxon>
    </lineage>
</organism>
<accession>A0A5J9TED4</accession>